<sequence>MKESKYHFKFEDFKVYQKAMDFGEVVNQQTKDFPKDERFELTSQYRRAADSIAFNLAEGSAGKDKQFLNYLGNAYHSIHECVACSAKAARRNYISQEVNEANREYLVEMAKMISSLRAIISKRISK</sequence>
<evidence type="ECO:0000313" key="1">
    <source>
        <dbReference type="EMBL" id="GAA0755890.1"/>
    </source>
</evidence>
<dbReference type="PANTHER" id="PTHR38471">
    <property type="entry name" value="FOUR HELIX BUNDLE PROTEIN"/>
    <property type="match status" value="1"/>
</dbReference>
<name>A0ABN1K661_9FLAO</name>
<dbReference type="InterPro" id="IPR036583">
    <property type="entry name" value="23S_rRNA_IVS_sf"/>
</dbReference>
<comment type="caution">
    <text evidence="1">The sequence shown here is derived from an EMBL/GenBank/DDBJ whole genome shotgun (WGS) entry which is preliminary data.</text>
</comment>
<accession>A0ABN1K661</accession>
<gene>
    <name evidence="1" type="ORF">GCM10009433_10790</name>
</gene>
<keyword evidence="2" id="KW-1185">Reference proteome</keyword>
<evidence type="ECO:0008006" key="3">
    <source>
        <dbReference type="Google" id="ProtNLM"/>
    </source>
</evidence>
<evidence type="ECO:0000313" key="2">
    <source>
        <dbReference type="Proteomes" id="UP001500185"/>
    </source>
</evidence>
<organism evidence="1 2">
    <name type="scientific">Psychroflexus lacisalsi</name>
    <dbReference type="NCBI Taxonomy" id="503928"/>
    <lineage>
        <taxon>Bacteria</taxon>
        <taxon>Pseudomonadati</taxon>
        <taxon>Bacteroidota</taxon>
        <taxon>Flavobacteriia</taxon>
        <taxon>Flavobacteriales</taxon>
        <taxon>Flavobacteriaceae</taxon>
        <taxon>Psychroflexus</taxon>
    </lineage>
</organism>
<proteinExistence type="predicted"/>
<dbReference type="SUPFAM" id="SSF158446">
    <property type="entry name" value="IVS-encoded protein-like"/>
    <property type="match status" value="1"/>
</dbReference>
<dbReference type="NCBIfam" id="TIGR02436">
    <property type="entry name" value="four helix bundle protein"/>
    <property type="match status" value="1"/>
</dbReference>
<dbReference type="Pfam" id="PF05635">
    <property type="entry name" value="23S_rRNA_IVP"/>
    <property type="match status" value="1"/>
</dbReference>
<dbReference type="PANTHER" id="PTHR38471:SF2">
    <property type="entry name" value="FOUR HELIX BUNDLE PROTEIN"/>
    <property type="match status" value="1"/>
</dbReference>
<dbReference type="InterPro" id="IPR012657">
    <property type="entry name" value="23S_rRNA-intervening_sequence"/>
</dbReference>
<protein>
    <recommendedName>
        <fullName evidence="3">Four helix bundle protein</fullName>
    </recommendedName>
</protein>
<dbReference type="CDD" id="cd16377">
    <property type="entry name" value="23S_rRNA_IVP_like"/>
    <property type="match status" value="1"/>
</dbReference>
<reference evidence="1 2" key="1">
    <citation type="journal article" date="2019" name="Int. J. Syst. Evol. Microbiol.">
        <title>The Global Catalogue of Microorganisms (GCM) 10K type strain sequencing project: providing services to taxonomists for standard genome sequencing and annotation.</title>
        <authorList>
            <consortium name="The Broad Institute Genomics Platform"/>
            <consortium name="The Broad Institute Genome Sequencing Center for Infectious Disease"/>
            <person name="Wu L."/>
            <person name="Ma J."/>
        </authorList>
    </citation>
    <scope>NUCLEOTIDE SEQUENCE [LARGE SCALE GENOMIC DNA]</scope>
    <source>
        <strain evidence="1 2">JCM 16231</strain>
    </source>
</reference>
<dbReference type="Gene3D" id="1.20.1440.60">
    <property type="entry name" value="23S rRNA-intervening sequence"/>
    <property type="match status" value="1"/>
</dbReference>
<dbReference type="EMBL" id="BAAAGG010000005">
    <property type="protein sequence ID" value="GAA0755890.1"/>
    <property type="molecule type" value="Genomic_DNA"/>
</dbReference>
<dbReference type="RefSeq" id="WP_224453608.1">
    <property type="nucleotide sequence ID" value="NZ_BAAAGG010000005.1"/>
</dbReference>
<dbReference type="Proteomes" id="UP001500185">
    <property type="component" value="Unassembled WGS sequence"/>
</dbReference>